<feature type="transmembrane region" description="Helical" evidence="4">
    <location>
        <begin position="20"/>
        <end position="37"/>
    </location>
</feature>
<dbReference type="InterPro" id="IPR058792">
    <property type="entry name" value="Beta-barrel_RND_2"/>
</dbReference>
<dbReference type="Pfam" id="PF25917">
    <property type="entry name" value="BSH_RND"/>
    <property type="match status" value="1"/>
</dbReference>
<keyword evidence="4" id="KW-0812">Transmembrane</keyword>
<comment type="similarity">
    <text evidence="1">Belongs to the membrane fusion protein (MFP) (TC 8.A.1) family.</text>
</comment>
<reference evidence="9 10" key="1">
    <citation type="journal article" date="2012" name="J. Bacteriol.">
        <title>Genome Sequence of n-Alkane-Degrading Hydrocarboniphaga effusa Strain AP103T (ATCC BAA-332T).</title>
        <authorList>
            <person name="Chang H.K."/>
            <person name="Zylstra G.J."/>
            <person name="Chae J.C."/>
        </authorList>
    </citation>
    <scope>NUCLEOTIDE SEQUENCE [LARGE SCALE GENOMIC DNA]</scope>
    <source>
        <strain evidence="9 10">AP103</strain>
    </source>
</reference>
<protein>
    <submittedName>
        <fullName evidence="9">Uncharacterized protein</fullName>
    </submittedName>
</protein>
<dbReference type="GO" id="GO:0015562">
    <property type="term" value="F:efflux transmembrane transporter activity"/>
    <property type="evidence" value="ECO:0007669"/>
    <property type="project" value="TreeGrafter"/>
</dbReference>
<dbReference type="Gene3D" id="2.40.50.100">
    <property type="match status" value="1"/>
</dbReference>
<dbReference type="Pfam" id="PF25876">
    <property type="entry name" value="HH_MFP_RND"/>
    <property type="match status" value="1"/>
</dbReference>
<accession>I7Z9Z9</accession>
<evidence type="ECO:0000259" key="6">
    <source>
        <dbReference type="Pfam" id="PF25917"/>
    </source>
</evidence>
<feature type="domain" description="YknX-like C-terminal permuted SH3-like" evidence="8">
    <location>
        <begin position="316"/>
        <end position="382"/>
    </location>
</feature>
<feature type="domain" description="Multidrug resistance protein MdtA-like barrel-sandwich hybrid" evidence="6">
    <location>
        <begin position="84"/>
        <end position="219"/>
    </location>
</feature>
<dbReference type="PATRIC" id="fig|1172194.4.peg.3755"/>
<dbReference type="InterPro" id="IPR058624">
    <property type="entry name" value="MdtA-like_HH"/>
</dbReference>
<dbReference type="GO" id="GO:1990281">
    <property type="term" value="C:efflux pump complex"/>
    <property type="evidence" value="ECO:0007669"/>
    <property type="project" value="TreeGrafter"/>
</dbReference>
<feature type="compositionally biased region" description="Polar residues" evidence="3">
    <location>
        <begin position="375"/>
        <end position="384"/>
    </location>
</feature>
<keyword evidence="4" id="KW-0472">Membrane</keyword>
<dbReference type="NCBIfam" id="TIGR01730">
    <property type="entry name" value="RND_mfp"/>
    <property type="match status" value="1"/>
</dbReference>
<dbReference type="InterPro" id="IPR006143">
    <property type="entry name" value="RND_pump_MFP"/>
</dbReference>
<feature type="coiled-coil region" evidence="2">
    <location>
        <begin position="116"/>
        <end position="150"/>
    </location>
</feature>
<feature type="domain" description="Multidrug resistance protein MdtA-like alpha-helical hairpin" evidence="5">
    <location>
        <begin position="123"/>
        <end position="183"/>
    </location>
</feature>
<evidence type="ECO:0000256" key="1">
    <source>
        <dbReference type="ARBA" id="ARBA00009477"/>
    </source>
</evidence>
<evidence type="ECO:0000259" key="7">
    <source>
        <dbReference type="Pfam" id="PF25954"/>
    </source>
</evidence>
<keyword evidence="2" id="KW-0175">Coiled coil</keyword>
<dbReference type="EMBL" id="AKGD01000003">
    <property type="protein sequence ID" value="EIT68674.1"/>
    <property type="molecule type" value="Genomic_DNA"/>
</dbReference>
<evidence type="ECO:0000259" key="8">
    <source>
        <dbReference type="Pfam" id="PF25989"/>
    </source>
</evidence>
<comment type="caution">
    <text evidence="9">The sequence shown here is derived from an EMBL/GenBank/DDBJ whole genome shotgun (WGS) entry which is preliminary data.</text>
</comment>
<organism evidence="9 10">
    <name type="scientific">Hydrocarboniphaga effusa AP103</name>
    <dbReference type="NCBI Taxonomy" id="1172194"/>
    <lineage>
        <taxon>Bacteria</taxon>
        <taxon>Pseudomonadati</taxon>
        <taxon>Pseudomonadota</taxon>
        <taxon>Gammaproteobacteria</taxon>
        <taxon>Nevskiales</taxon>
        <taxon>Nevskiaceae</taxon>
        <taxon>Hydrocarboniphaga</taxon>
    </lineage>
</organism>
<dbReference type="Pfam" id="PF25954">
    <property type="entry name" value="Beta-barrel_RND_2"/>
    <property type="match status" value="1"/>
</dbReference>
<dbReference type="RefSeq" id="WP_007186804.1">
    <property type="nucleotide sequence ID" value="NZ_AKGD01000003.1"/>
</dbReference>
<evidence type="ECO:0000256" key="3">
    <source>
        <dbReference type="SAM" id="MobiDB-lite"/>
    </source>
</evidence>
<dbReference type="SUPFAM" id="SSF111369">
    <property type="entry name" value="HlyD-like secretion proteins"/>
    <property type="match status" value="1"/>
</dbReference>
<dbReference type="OrthoDB" id="9806939at2"/>
<evidence type="ECO:0000256" key="2">
    <source>
        <dbReference type="SAM" id="Coils"/>
    </source>
</evidence>
<dbReference type="Proteomes" id="UP000003704">
    <property type="component" value="Unassembled WGS sequence"/>
</dbReference>
<dbReference type="PANTHER" id="PTHR30469">
    <property type="entry name" value="MULTIDRUG RESISTANCE PROTEIN MDTA"/>
    <property type="match status" value="1"/>
</dbReference>
<keyword evidence="4" id="KW-1133">Transmembrane helix</keyword>
<feature type="domain" description="CusB-like beta-barrel" evidence="7">
    <location>
        <begin position="235"/>
        <end position="306"/>
    </location>
</feature>
<dbReference type="InterPro" id="IPR058637">
    <property type="entry name" value="YknX-like_C"/>
</dbReference>
<dbReference type="AlphaFoldDB" id="I7Z9Z9"/>
<dbReference type="STRING" id="1172194.WQQ_38690"/>
<name>I7Z9Z9_9GAMM</name>
<dbReference type="PANTHER" id="PTHR30469:SF37">
    <property type="entry name" value="RAGD PROTEIN"/>
    <property type="match status" value="1"/>
</dbReference>
<dbReference type="Pfam" id="PF25989">
    <property type="entry name" value="YknX_C"/>
    <property type="match status" value="1"/>
</dbReference>
<keyword evidence="10" id="KW-1185">Reference proteome</keyword>
<proteinExistence type="inferred from homology"/>
<evidence type="ECO:0000256" key="4">
    <source>
        <dbReference type="SAM" id="Phobius"/>
    </source>
</evidence>
<evidence type="ECO:0000313" key="9">
    <source>
        <dbReference type="EMBL" id="EIT68674.1"/>
    </source>
</evidence>
<dbReference type="InterPro" id="IPR058625">
    <property type="entry name" value="MdtA-like_BSH"/>
</dbReference>
<feature type="region of interest" description="Disordered" evidence="3">
    <location>
        <begin position="375"/>
        <end position="402"/>
    </location>
</feature>
<evidence type="ECO:0000259" key="5">
    <source>
        <dbReference type="Pfam" id="PF25876"/>
    </source>
</evidence>
<gene>
    <name evidence="9" type="ORF">WQQ_38690</name>
</gene>
<dbReference type="Gene3D" id="2.40.30.170">
    <property type="match status" value="1"/>
</dbReference>
<dbReference type="Gene3D" id="1.10.287.470">
    <property type="entry name" value="Helix hairpin bin"/>
    <property type="match status" value="1"/>
</dbReference>
<sequence length="402" mass="42928">MKTNFHLSQKPSAQQGFSRVGIVIGLVALILVAWGLFSRQRASARLEEDTQAQIALPVEVVRPKASGGEVALVLPGSVQANYQAPIYARTAGYLKRWLVDIGTPVKAGQVLAEIEAPDLDEQLHASEAQLANAEANLKIAQVTAERWRDLRSTDSVSQQEADERSATAAASLAATNAARANLQRLRELSGFKNIVAPFDGVITARNTDRGALINSGSSSGAELFRIADTRSLRLYVRVPQTYAASMSDGLQAEVFFPDRPGKSYTAKLDSTSSAIDASSRTLLAQLLVDNANNELLPGSYAEVHFKLGVASAASMLRVPANALLFSGDGLRVATVAGDKVVMKKVTLGRDFGTEIEIASGLTTQDQVIVAPPDSITDSTQVRITQSEDTRQAQQAPQKDAKS</sequence>
<evidence type="ECO:0000313" key="10">
    <source>
        <dbReference type="Proteomes" id="UP000003704"/>
    </source>
</evidence>
<dbReference type="Gene3D" id="2.40.420.20">
    <property type="match status" value="1"/>
</dbReference>